<dbReference type="Proteomes" id="UP000323567">
    <property type="component" value="Unassembled WGS sequence"/>
</dbReference>
<dbReference type="InterPro" id="IPR024361">
    <property type="entry name" value="BACON"/>
</dbReference>
<reference evidence="2 3" key="1">
    <citation type="journal article" date="2019" name="Nat. Med.">
        <title>A library of human gut bacterial isolates paired with longitudinal multiomics data enables mechanistic microbiome research.</title>
        <authorList>
            <person name="Poyet M."/>
            <person name="Groussin M."/>
            <person name="Gibbons S.M."/>
            <person name="Avila-Pacheco J."/>
            <person name="Jiang X."/>
            <person name="Kearney S.M."/>
            <person name="Perrotta A.R."/>
            <person name="Berdy B."/>
            <person name="Zhao S."/>
            <person name="Lieberman T.D."/>
            <person name="Swanson P.K."/>
            <person name="Smith M."/>
            <person name="Roesemann S."/>
            <person name="Alexander J.E."/>
            <person name="Rich S.A."/>
            <person name="Livny J."/>
            <person name="Vlamakis H."/>
            <person name="Clish C."/>
            <person name="Bullock K."/>
            <person name="Deik A."/>
            <person name="Scott J."/>
            <person name="Pierce K.A."/>
            <person name="Xavier R.J."/>
            <person name="Alm E.J."/>
        </authorList>
    </citation>
    <scope>NUCLEOTIDE SEQUENCE [LARGE SCALE GENOMIC DNA]</scope>
    <source>
        <strain evidence="2 3">BIOML-A2</strain>
    </source>
</reference>
<dbReference type="AlphaFoldDB" id="A0A5B3G265"/>
<evidence type="ECO:0000313" key="2">
    <source>
        <dbReference type="EMBL" id="KAA2367252.1"/>
    </source>
</evidence>
<accession>A0A5B3G265</accession>
<protein>
    <recommendedName>
        <fullName evidence="1">BACON domain-containing protein</fullName>
    </recommendedName>
</protein>
<organism evidence="2 3">
    <name type="scientific">Alistipes shahii</name>
    <dbReference type="NCBI Taxonomy" id="328814"/>
    <lineage>
        <taxon>Bacteria</taxon>
        <taxon>Pseudomonadati</taxon>
        <taxon>Bacteroidota</taxon>
        <taxon>Bacteroidia</taxon>
        <taxon>Bacteroidales</taxon>
        <taxon>Rikenellaceae</taxon>
        <taxon>Alistipes</taxon>
    </lineage>
</organism>
<name>A0A5B3G265_9BACT</name>
<feature type="domain" description="BACON" evidence="1">
    <location>
        <begin position="524"/>
        <end position="565"/>
    </location>
</feature>
<dbReference type="Pfam" id="PF13004">
    <property type="entry name" value="BACON"/>
    <property type="match status" value="1"/>
</dbReference>
<sequence>MVPKEMPAAIRVSTRAATINSTAMKTLSKMMSIAVAAMAFTGCSKDSTNPEIEKPGTVTMTVIASDKIENAPLTRTHYDEITQKIQWDGDGSTEFIQFLEQDNAAATPALQAAESTSCTLTAGKASFTVTLKENPSTNLTYAAVYPAGNYVTDNQSLSKVKVNLPATQTPIATSFDPNADLMVARAVQMTSQPKTEPISLSFGRVAALGKMTITNLGLAADETVKSVSFTAAGKVLAGRSYVDIATGRIIEIGYFSPSDRIIMDFSAAGTIAPASFPAWFTCYPCSLAANDSFTLVVTSSANKTYTKQVTLSGAQKLVFTPGDITTFSVNMAGIAGETQASDAKIATLTYEEVKSLNLAYATPVEYTNTGGTWVVQAYKGTNPVGMQLNNNTNAKNSHIQLPVFSKPITSVSVEIAKAGTSLTLYAANDTGSNAYATLSPVVGANTFTVTENFNTAYLKSSGVTVITSVTVTTGATIRIADIKDVAATGVTGASATYEPVSFTGEDDTAVTAFDGTIVTAVSVDNTTKTLTYTVSPNYTGTAREGSITLTSADNDATVTIKVSQKADQFEVSPASITLGGDSGATAEFTLTSDFEVDAPDVSAPDKFSVSGPVDNVYTVTALADGGAAEAELGTITFTRKGDSKPISVTVSQTAAGGSSSGTPWSHTFSATKEFASANSTATISGLNWTLATTYNSGSYFANEAGGIHIGSGSSSPKEIIFSTSAYTENVQSVGFTCKTNDANNWTATVTVGGTELVADSSNAFTSSNTDLKFTSASALSGEIIITIKHSNTSKKNIYIQALSINN</sequence>
<evidence type="ECO:0000259" key="1">
    <source>
        <dbReference type="Pfam" id="PF13004"/>
    </source>
</evidence>
<dbReference type="EMBL" id="VVXK01000020">
    <property type="protein sequence ID" value="KAA2367252.1"/>
    <property type="molecule type" value="Genomic_DNA"/>
</dbReference>
<proteinExistence type="predicted"/>
<gene>
    <name evidence="2" type="ORF">F2Y13_12240</name>
</gene>
<evidence type="ECO:0000313" key="3">
    <source>
        <dbReference type="Proteomes" id="UP000323567"/>
    </source>
</evidence>
<comment type="caution">
    <text evidence="2">The sequence shown here is derived from an EMBL/GenBank/DDBJ whole genome shotgun (WGS) entry which is preliminary data.</text>
</comment>
<dbReference type="InterPro" id="IPR013783">
    <property type="entry name" value="Ig-like_fold"/>
</dbReference>
<dbReference type="Gene3D" id="2.60.40.10">
    <property type="entry name" value="Immunoglobulins"/>
    <property type="match status" value="1"/>
</dbReference>